<comment type="caution">
    <text evidence="6">The sequence shown here is derived from an EMBL/GenBank/DDBJ whole genome shotgun (WGS) entry which is preliminary data.</text>
</comment>
<dbReference type="InterPro" id="IPR013249">
    <property type="entry name" value="RNA_pol_sigma70_r4_t2"/>
</dbReference>
<sequence length="236" mass="26437">MFGGEHHADPVVRDHLHQWNRSRPTEDVEARRRADTALCAYFREQKYQGPDWECFVHHLLAYGLGRTRMRLAARALLPGRSYSGPAGTPGDLDELASDVVLAGFGLFVKKGLVESGWSPHGGASLATYFDGACKLVFKAQYTRWSERHRRDATVDIAGLDEVLGDTATPADSSDLLDRLLEVLTEVETTIFLLISEGFSHTEIAAHLNLTPRAVEGRVTRARQKVEPFRDRRRRTP</sequence>
<evidence type="ECO:0000256" key="1">
    <source>
        <dbReference type="ARBA" id="ARBA00010641"/>
    </source>
</evidence>
<dbReference type="AlphaFoldDB" id="A0A421B3A3"/>
<keyword evidence="7" id="KW-1185">Reference proteome</keyword>
<protein>
    <submittedName>
        <fullName evidence="6">RNA polymerase sigma-70 factor (ECF subfamily)</fullName>
    </submittedName>
</protein>
<dbReference type="InterPro" id="IPR016032">
    <property type="entry name" value="Sig_transdc_resp-reg_C-effctor"/>
</dbReference>
<evidence type="ECO:0000259" key="5">
    <source>
        <dbReference type="Pfam" id="PF08281"/>
    </source>
</evidence>
<dbReference type="Gene3D" id="1.10.10.10">
    <property type="entry name" value="Winged helix-like DNA-binding domain superfamily/Winged helix DNA-binding domain"/>
    <property type="match status" value="1"/>
</dbReference>
<dbReference type="GO" id="GO:0006352">
    <property type="term" value="P:DNA-templated transcription initiation"/>
    <property type="evidence" value="ECO:0007669"/>
    <property type="project" value="InterPro"/>
</dbReference>
<keyword evidence="4" id="KW-0804">Transcription</keyword>
<proteinExistence type="inferred from homology"/>
<dbReference type="GO" id="GO:0016987">
    <property type="term" value="F:sigma factor activity"/>
    <property type="evidence" value="ECO:0007669"/>
    <property type="project" value="UniProtKB-KW"/>
</dbReference>
<accession>A0A421B3A3</accession>
<feature type="domain" description="RNA polymerase sigma factor 70 region 4 type 2" evidence="5">
    <location>
        <begin position="174"/>
        <end position="224"/>
    </location>
</feature>
<dbReference type="Pfam" id="PF08281">
    <property type="entry name" value="Sigma70_r4_2"/>
    <property type="match status" value="1"/>
</dbReference>
<gene>
    <name evidence="6" type="ORF">CLV68_3341</name>
</gene>
<organism evidence="6 7">
    <name type="scientific">Actinokineospora cianjurensis</name>
    <dbReference type="NCBI Taxonomy" id="585224"/>
    <lineage>
        <taxon>Bacteria</taxon>
        <taxon>Bacillati</taxon>
        <taxon>Actinomycetota</taxon>
        <taxon>Actinomycetes</taxon>
        <taxon>Pseudonocardiales</taxon>
        <taxon>Pseudonocardiaceae</taxon>
        <taxon>Actinokineospora</taxon>
    </lineage>
</organism>
<reference evidence="6 7" key="1">
    <citation type="submission" date="2018-10" db="EMBL/GenBank/DDBJ databases">
        <title>Genomic Encyclopedia of Archaeal and Bacterial Type Strains, Phase II (KMG-II): from individual species to whole genera.</title>
        <authorList>
            <person name="Goeker M."/>
        </authorList>
    </citation>
    <scope>NUCLEOTIDE SEQUENCE [LARGE SCALE GENOMIC DNA]</scope>
    <source>
        <strain evidence="6 7">DSM 45657</strain>
    </source>
</reference>
<evidence type="ECO:0000313" key="6">
    <source>
        <dbReference type="EMBL" id="RLK58861.1"/>
    </source>
</evidence>
<dbReference type="SUPFAM" id="SSF46894">
    <property type="entry name" value="C-terminal effector domain of the bipartite response regulators"/>
    <property type="match status" value="1"/>
</dbReference>
<keyword evidence="2" id="KW-0805">Transcription regulation</keyword>
<evidence type="ECO:0000256" key="2">
    <source>
        <dbReference type="ARBA" id="ARBA00023015"/>
    </source>
</evidence>
<comment type="similarity">
    <text evidence="1">Belongs to the sigma-70 factor family. ECF subfamily.</text>
</comment>
<dbReference type="RefSeq" id="WP_121391760.1">
    <property type="nucleotide sequence ID" value="NZ_RCDD01000002.1"/>
</dbReference>
<dbReference type="OrthoDB" id="3215396at2"/>
<evidence type="ECO:0000256" key="4">
    <source>
        <dbReference type="ARBA" id="ARBA00023163"/>
    </source>
</evidence>
<evidence type="ECO:0000256" key="3">
    <source>
        <dbReference type="ARBA" id="ARBA00023082"/>
    </source>
</evidence>
<evidence type="ECO:0000313" key="7">
    <source>
        <dbReference type="Proteomes" id="UP000282454"/>
    </source>
</evidence>
<dbReference type="EMBL" id="RCDD01000002">
    <property type="protein sequence ID" value="RLK58861.1"/>
    <property type="molecule type" value="Genomic_DNA"/>
</dbReference>
<keyword evidence="3" id="KW-0731">Sigma factor</keyword>
<dbReference type="Proteomes" id="UP000282454">
    <property type="component" value="Unassembled WGS sequence"/>
</dbReference>
<dbReference type="InterPro" id="IPR036388">
    <property type="entry name" value="WH-like_DNA-bd_sf"/>
</dbReference>
<dbReference type="GO" id="GO:0003677">
    <property type="term" value="F:DNA binding"/>
    <property type="evidence" value="ECO:0007669"/>
    <property type="project" value="InterPro"/>
</dbReference>
<name>A0A421B3A3_9PSEU</name>